<evidence type="ECO:0000256" key="1">
    <source>
        <dbReference type="SAM" id="MobiDB-lite"/>
    </source>
</evidence>
<sequence>LLSYFSSHRICYNLHMRASRTLSLASPWANPRRRPHTHSAAPGRCEESSPITGSLADLCAWETTRKPGPRKSRDRDESTSRRRRVRCSKNRNRLFRSPSPFAWNIHRIHSIDYQMRKQSVFTEFRFFGY</sequence>
<dbReference type="Proteomes" id="UP000007174">
    <property type="component" value="Unassembled WGS sequence"/>
</dbReference>
<evidence type="ECO:0000313" key="2">
    <source>
        <dbReference type="EMBL" id="CCF34800.1"/>
    </source>
</evidence>
<feature type="region of interest" description="Disordered" evidence="1">
    <location>
        <begin position="27"/>
        <end position="89"/>
    </location>
</feature>
<proteinExistence type="predicted"/>
<feature type="non-terminal residue" evidence="2">
    <location>
        <position position="129"/>
    </location>
</feature>
<protein>
    <submittedName>
        <fullName evidence="2">Uncharacterized protein</fullName>
    </submittedName>
</protein>
<organism evidence="2 3">
    <name type="scientific">Colletotrichum higginsianum (strain IMI 349063)</name>
    <name type="common">Crucifer anthracnose fungus</name>
    <dbReference type="NCBI Taxonomy" id="759273"/>
    <lineage>
        <taxon>Eukaryota</taxon>
        <taxon>Fungi</taxon>
        <taxon>Dikarya</taxon>
        <taxon>Ascomycota</taxon>
        <taxon>Pezizomycotina</taxon>
        <taxon>Sordariomycetes</taxon>
        <taxon>Hypocreomycetidae</taxon>
        <taxon>Glomerellales</taxon>
        <taxon>Glomerellaceae</taxon>
        <taxon>Colletotrichum</taxon>
        <taxon>Colletotrichum destructivum species complex</taxon>
    </lineage>
</organism>
<feature type="compositionally biased region" description="Basic and acidic residues" evidence="1">
    <location>
        <begin position="71"/>
        <end position="80"/>
    </location>
</feature>
<evidence type="ECO:0000313" key="3">
    <source>
        <dbReference type="Proteomes" id="UP000007174"/>
    </source>
</evidence>
<accession>H1V3J8</accession>
<dbReference type="EMBL" id="CACQ02001279">
    <property type="protein sequence ID" value="CCF34800.1"/>
    <property type="molecule type" value="Genomic_DNA"/>
</dbReference>
<reference evidence="3" key="1">
    <citation type="journal article" date="2012" name="Nat. Genet.">
        <title>Lifestyle transitions in plant pathogenic Colletotrichum fungi deciphered by genome and transcriptome analyses.</title>
        <authorList>
            <person name="O'Connell R.J."/>
            <person name="Thon M.R."/>
            <person name="Hacquard S."/>
            <person name="Amyotte S.G."/>
            <person name="Kleemann J."/>
            <person name="Torres M.F."/>
            <person name="Damm U."/>
            <person name="Buiate E.A."/>
            <person name="Epstein L."/>
            <person name="Alkan N."/>
            <person name="Altmueller J."/>
            <person name="Alvarado-Balderrama L."/>
            <person name="Bauser C.A."/>
            <person name="Becker C."/>
            <person name="Birren B.W."/>
            <person name="Chen Z."/>
            <person name="Choi J."/>
            <person name="Crouch J.A."/>
            <person name="Duvick J.P."/>
            <person name="Farman M.A."/>
            <person name="Gan P."/>
            <person name="Heiman D."/>
            <person name="Henrissat B."/>
            <person name="Howard R.J."/>
            <person name="Kabbage M."/>
            <person name="Koch C."/>
            <person name="Kracher B."/>
            <person name="Kubo Y."/>
            <person name="Law A.D."/>
            <person name="Lebrun M.-H."/>
            <person name="Lee Y.-H."/>
            <person name="Miyara I."/>
            <person name="Moore N."/>
            <person name="Neumann U."/>
            <person name="Nordstroem K."/>
            <person name="Panaccione D.G."/>
            <person name="Panstruga R."/>
            <person name="Place M."/>
            <person name="Proctor R.H."/>
            <person name="Prusky D."/>
            <person name="Rech G."/>
            <person name="Reinhardt R."/>
            <person name="Rollins J.A."/>
            <person name="Rounsley S."/>
            <person name="Schardl C.L."/>
            <person name="Schwartz D.C."/>
            <person name="Shenoy N."/>
            <person name="Shirasu K."/>
            <person name="Sikhakolli U.R."/>
            <person name="Stueber K."/>
            <person name="Sukno S.A."/>
            <person name="Sweigard J.A."/>
            <person name="Takano Y."/>
            <person name="Takahara H."/>
            <person name="Trail F."/>
            <person name="van der Does H.C."/>
            <person name="Voll L.M."/>
            <person name="Will I."/>
            <person name="Young S."/>
            <person name="Zeng Q."/>
            <person name="Zhang J."/>
            <person name="Zhou S."/>
            <person name="Dickman M.B."/>
            <person name="Schulze-Lefert P."/>
            <person name="Ver Loren van Themaat E."/>
            <person name="Ma L.-J."/>
            <person name="Vaillancourt L.J."/>
        </authorList>
    </citation>
    <scope>NUCLEOTIDE SEQUENCE [LARGE SCALE GENOMIC DNA]</scope>
    <source>
        <strain evidence="3">IMI 349063</strain>
    </source>
</reference>
<gene>
    <name evidence="2" type="ORF">CH063_01204</name>
</gene>
<name>H1V3J8_COLHI</name>
<dbReference type="AlphaFoldDB" id="H1V3J8"/>
<dbReference type="HOGENOM" id="CLU_1953899_0_0_1"/>